<keyword evidence="12" id="KW-1185">Reference proteome</keyword>
<dbReference type="Pfam" id="PF02578">
    <property type="entry name" value="Cu-oxidase_4"/>
    <property type="match status" value="1"/>
</dbReference>
<evidence type="ECO:0000256" key="3">
    <source>
        <dbReference type="ARBA" id="ARBA00022679"/>
    </source>
</evidence>
<dbReference type="SUPFAM" id="SSF64438">
    <property type="entry name" value="CNF1/YfiH-like putative cysteine hydrolases"/>
    <property type="match status" value="1"/>
</dbReference>
<evidence type="ECO:0000256" key="5">
    <source>
        <dbReference type="ARBA" id="ARBA00022801"/>
    </source>
</evidence>
<dbReference type="GO" id="GO:0005507">
    <property type="term" value="F:copper ion binding"/>
    <property type="evidence" value="ECO:0007669"/>
    <property type="project" value="TreeGrafter"/>
</dbReference>
<dbReference type="Gene3D" id="3.60.140.10">
    <property type="entry name" value="CNF1/YfiH-like putative cysteine hydrolases"/>
    <property type="match status" value="1"/>
</dbReference>
<keyword evidence="4" id="KW-0479">Metal-binding</keyword>
<comment type="catalytic activity">
    <reaction evidence="1">
        <text>inosine + phosphate = alpha-D-ribose 1-phosphate + hypoxanthine</text>
        <dbReference type="Rhea" id="RHEA:27646"/>
        <dbReference type="ChEBI" id="CHEBI:17368"/>
        <dbReference type="ChEBI" id="CHEBI:17596"/>
        <dbReference type="ChEBI" id="CHEBI:43474"/>
        <dbReference type="ChEBI" id="CHEBI:57720"/>
        <dbReference type="EC" id="2.4.2.1"/>
    </reaction>
    <physiologicalReaction direction="left-to-right" evidence="1">
        <dbReference type="Rhea" id="RHEA:27647"/>
    </physiologicalReaction>
</comment>
<dbReference type="AlphaFoldDB" id="A0A9X4P113"/>
<dbReference type="InterPro" id="IPR011324">
    <property type="entry name" value="Cytotoxic_necrot_fac-like_cat"/>
</dbReference>
<evidence type="ECO:0000256" key="9">
    <source>
        <dbReference type="ARBA" id="ARBA00049893"/>
    </source>
</evidence>
<keyword evidence="3" id="KW-0808">Transferase</keyword>
<dbReference type="NCBIfam" id="TIGR00726">
    <property type="entry name" value="peptidoglycan editing factor PgeF"/>
    <property type="match status" value="1"/>
</dbReference>
<evidence type="ECO:0000256" key="6">
    <source>
        <dbReference type="ARBA" id="ARBA00022833"/>
    </source>
</evidence>
<dbReference type="CDD" id="cd16833">
    <property type="entry name" value="YfiH"/>
    <property type="match status" value="1"/>
</dbReference>
<dbReference type="InterPro" id="IPR038371">
    <property type="entry name" value="Cu_polyphenol_OxRdtase_sf"/>
</dbReference>
<evidence type="ECO:0000256" key="8">
    <source>
        <dbReference type="ARBA" id="ARBA00048968"/>
    </source>
</evidence>
<dbReference type="RefSeq" id="WP_068168273.1">
    <property type="nucleotide sequence ID" value="NZ_AOGK01000028.1"/>
</dbReference>
<keyword evidence="6" id="KW-0862">Zinc</keyword>
<reference evidence="11" key="1">
    <citation type="submission" date="2013-01" db="EMBL/GenBank/DDBJ databases">
        <title>Genome draft of Hydrogenophaga taeniospiralis 2K1.</title>
        <authorList>
            <person name="Gomila M."/>
            <person name="Lalucat J."/>
        </authorList>
    </citation>
    <scope>NUCLEOTIDE SEQUENCE</scope>
    <source>
        <strain evidence="11">CCUG 15921</strain>
    </source>
</reference>
<evidence type="ECO:0000256" key="7">
    <source>
        <dbReference type="ARBA" id="ARBA00047989"/>
    </source>
</evidence>
<evidence type="ECO:0000313" key="11">
    <source>
        <dbReference type="EMBL" id="MDG5977940.1"/>
    </source>
</evidence>
<organism evidence="11 12">
    <name type="scientific">Hydrogenophaga taeniospiralis CCUG 15921</name>
    <dbReference type="NCBI Taxonomy" id="1281780"/>
    <lineage>
        <taxon>Bacteria</taxon>
        <taxon>Pseudomonadati</taxon>
        <taxon>Pseudomonadota</taxon>
        <taxon>Betaproteobacteria</taxon>
        <taxon>Burkholderiales</taxon>
        <taxon>Comamonadaceae</taxon>
        <taxon>Hydrogenophaga</taxon>
    </lineage>
</organism>
<dbReference type="GO" id="GO:0016787">
    <property type="term" value="F:hydrolase activity"/>
    <property type="evidence" value="ECO:0007669"/>
    <property type="project" value="UniProtKB-KW"/>
</dbReference>
<protein>
    <recommendedName>
        <fullName evidence="10">Purine nucleoside phosphorylase</fullName>
    </recommendedName>
</protein>
<comment type="similarity">
    <text evidence="2 10">Belongs to the purine nucleoside phosphorylase YfiH/LACC1 family.</text>
</comment>
<dbReference type="OrthoDB" id="4279at2"/>
<dbReference type="Proteomes" id="UP001152876">
    <property type="component" value="Unassembled WGS sequence"/>
</dbReference>
<name>A0A9X4P113_9BURK</name>
<evidence type="ECO:0000256" key="4">
    <source>
        <dbReference type="ARBA" id="ARBA00022723"/>
    </source>
</evidence>
<comment type="catalytic activity">
    <reaction evidence="9">
        <text>S-methyl-5'-thioadenosine + phosphate = 5-(methylsulfanyl)-alpha-D-ribose 1-phosphate + adenine</text>
        <dbReference type="Rhea" id="RHEA:11852"/>
        <dbReference type="ChEBI" id="CHEBI:16708"/>
        <dbReference type="ChEBI" id="CHEBI:17509"/>
        <dbReference type="ChEBI" id="CHEBI:43474"/>
        <dbReference type="ChEBI" id="CHEBI:58533"/>
        <dbReference type="EC" id="2.4.2.28"/>
    </reaction>
    <physiologicalReaction direction="left-to-right" evidence="9">
        <dbReference type="Rhea" id="RHEA:11853"/>
    </physiologicalReaction>
</comment>
<evidence type="ECO:0000256" key="1">
    <source>
        <dbReference type="ARBA" id="ARBA00000553"/>
    </source>
</evidence>
<proteinExistence type="inferred from homology"/>
<comment type="catalytic activity">
    <reaction evidence="8">
        <text>adenosine + phosphate = alpha-D-ribose 1-phosphate + adenine</text>
        <dbReference type="Rhea" id="RHEA:27642"/>
        <dbReference type="ChEBI" id="CHEBI:16335"/>
        <dbReference type="ChEBI" id="CHEBI:16708"/>
        <dbReference type="ChEBI" id="CHEBI:43474"/>
        <dbReference type="ChEBI" id="CHEBI:57720"/>
        <dbReference type="EC" id="2.4.2.1"/>
    </reaction>
    <physiologicalReaction direction="left-to-right" evidence="8">
        <dbReference type="Rhea" id="RHEA:27643"/>
    </physiologicalReaction>
</comment>
<comment type="catalytic activity">
    <reaction evidence="7">
        <text>adenosine + H2O + H(+) = inosine + NH4(+)</text>
        <dbReference type="Rhea" id="RHEA:24408"/>
        <dbReference type="ChEBI" id="CHEBI:15377"/>
        <dbReference type="ChEBI" id="CHEBI:15378"/>
        <dbReference type="ChEBI" id="CHEBI:16335"/>
        <dbReference type="ChEBI" id="CHEBI:17596"/>
        <dbReference type="ChEBI" id="CHEBI:28938"/>
        <dbReference type="EC" id="3.5.4.4"/>
    </reaction>
    <physiologicalReaction direction="left-to-right" evidence="7">
        <dbReference type="Rhea" id="RHEA:24409"/>
    </physiologicalReaction>
</comment>
<keyword evidence="5" id="KW-0378">Hydrolase</keyword>
<evidence type="ECO:0000313" key="12">
    <source>
        <dbReference type="Proteomes" id="UP001152876"/>
    </source>
</evidence>
<accession>A0A9X4P113</accession>
<evidence type="ECO:0000256" key="2">
    <source>
        <dbReference type="ARBA" id="ARBA00007353"/>
    </source>
</evidence>
<dbReference type="PANTHER" id="PTHR30616:SF2">
    <property type="entry name" value="PURINE NUCLEOSIDE PHOSPHORYLASE LACC1"/>
    <property type="match status" value="1"/>
</dbReference>
<comment type="caution">
    <text evidence="11">The sequence shown here is derived from an EMBL/GenBank/DDBJ whole genome shotgun (WGS) entry which is preliminary data.</text>
</comment>
<gene>
    <name evidence="11" type="ORF">H010_21991</name>
</gene>
<dbReference type="PANTHER" id="PTHR30616">
    <property type="entry name" value="UNCHARACTERIZED PROTEIN YFIH"/>
    <property type="match status" value="1"/>
</dbReference>
<dbReference type="GO" id="GO:0017061">
    <property type="term" value="F:S-methyl-5-thioadenosine phosphorylase activity"/>
    <property type="evidence" value="ECO:0007669"/>
    <property type="project" value="UniProtKB-EC"/>
</dbReference>
<dbReference type="InterPro" id="IPR003730">
    <property type="entry name" value="Cu_polyphenol_OxRdtase"/>
</dbReference>
<dbReference type="EMBL" id="AOGK01000028">
    <property type="protein sequence ID" value="MDG5977940.1"/>
    <property type="molecule type" value="Genomic_DNA"/>
</dbReference>
<sequence length="277" mass="29077">MPLRAEDGIVPEWPAPPGVRALFTTRSGGVSAPPFDSFNLGDHVRDAPDRVAANRARLGERIAARPVFLQQVHGTTVEVLDAGTPDGTVADACLSTRSGVACTIMVADCLPVLFTNSAGTVVAAAHAGWRGLAGVDAKPTGQGVLETTVAAFVRAVQQMDPSADRGRVTADLLVWLGPCIGPEAFEVGPEVRAAFVQSDPAAQHAFVLHPAGGGKYLANLSALARLRLQAMGITRIHGNDGTPAWCTVTQSLRFFSHRRDAVRLGSTGRMAACIWRG</sequence>
<evidence type="ECO:0000256" key="10">
    <source>
        <dbReference type="RuleBase" id="RU361274"/>
    </source>
</evidence>